<sequence length="92" mass="10075">MADEHITTIGRCYACKRTFGFIPATATTVMIDPETGLPPGMTVLGSFREPTAEATARSVREPICPDCVAKAKRFSEPAIQFETWQRGDPGRD</sequence>
<accession>A0ABP7H856</accession>
<dbReference type="EMBL" id="BAAAZR010000001">
    <property type="protein sequence ID" value="GAA3788038.1"/>
    <property type="molecule type" value="Genomic_DNA"/>
</dbReference>
<evidence type="ECO:0000313" key="2">
    <source>
        <dbReference type="Proteomes" id="UP001500888"/>
    </source>
</evidence>
<dbReference type="RefSeq" id="WP_344933252.1">
    <property type="nucleotide sequence ID" value="NZ_BAAAZR010000001.1"/>
</dbReference>
<proteinExistence type="predicted"/>
<keyword evidence="2" id="KW-1185">Reference proteome</keyword>
<organism evidence="1 2">
    <name type="scientific">Sphaerisporangium flaviroseum</name>
    <dbReference type="NCBI Taxonomy" id="509199"/>
    <lineage>
        <taxon>Bacteria</taxon>
        <taxon>Bacillati</taxon>
        <taxon>Actinomycetota</taxon>
        <taxon>Actinomycetes</taxon>
        <taxon>Streptosporangiales</taxon>
        <taxon>Streptosporangiaceae</taxon>
        <taxon>Sphaerisporangium</taxon>
    </lineage>
</organism>
<comment type="caution">
    <text evidence="1">The sequence shown here is derived from an EMBL/GenBank/DDBJ whole genome shotgun (WGS) entry which is preliminary data.</text>
</comment>
<reference evidence="2" key="1">
    <citation type="journal article" date="2019" name="Int. J. Syst. Evol. Microbiol.">
        <title>The Global Catalogue of Microorganisms (GCM) 10K type strain sequencing project: providing services to taxonomists for standard genome sequencing and annotation.</title>
        <authorList>
            <consortium name="The Broad Institute Genomics Platform"/>
            <consortium name="The Broad Institute Genome Sequencing Center for Infectious Disease"/>
            <person name="Wu L."/>
            <person name="Ma J."/>
        </authorList>
    </citation>
    <scope>NUCLEOTIDE SEQUENCE [LARGE SCALE GENOMIC DNA]</scope>
    <source>
        <strain evidence="2">JCM 16908</strain>
    </source>
</reference>
<gene>
    <name evidence="1" type="ORF">GCM10022226_03250</name>
</gene>
<name>A0ABP7H856_9ACTN</name>
<dbReference type="Proteomes" id="UP001500888">
    <property type="component" value="Unassembled WGS sequence"/>
</dbReference>
<evidence type="ECO:0000313" key="1">
    <source>
        <dbReference type="EMBL" id="GAA3788038.1"/>
    </source>
</evidence>
<protein>
    <submittedName>
        <fullName evidence="1">Uncharacterized protein</fullName>
    </submittedName>
</protein>